<feature type="compositionally biased region" description="Low complexity" evidence="2">
    <location>
        <begin position="226"/>
        <end position="240"/>
    </location>
</feature>
<dbReference type="Proteomes" id="UP001141253">
    <property type="component" value="Chromosome 7"/>
</dbReference>
<name>A0ABQ9AXU7_9ROSI</name>
<organism evidence="4 5">
    <name type="scientific">Salix suchowensis</name>
    <dbReference type="NCBI Taxonomy" id="1278906"/>
    <lineage>
        <taxon>Eukaryota</taxon>
        <taxon>Viridiplantae</taxon>
        <taxon>Streptophyta</taxon>
        <taxon>Embryophyta</taxon>
        <taxon>Tracheophyta</taxon>
        <taxon>Spermatophyta</taxon>
        <taxon>Magnoliopsida</taxon>
        <taxon>eudicotyledons</taxon>
        <taxon>Gunneridae</taxon>
        <taxon>Pentapetalae</taxon>
        <taxon>rosids</taxon>
        <taxon>fabids</taxon>
        <taxon>Malpighiales</taxon>
        <taxon>Salicaceae</taxon>
        <taxon>Saliceae</taxon>
        <taxon>Salix</taxon>
    </lineage>
</organism>
<feature type="compositionally biased region" description="Basic and acidic residues" evidence="2">
    <location>
        <begin position="45"/>
        <end position="62"/>
    </location>
</feature>
<dbReference type="Pfam" id="PF02212">
    <property type="entry name" value="GED"/>
    <property type="match status" value="1"/>
</dbReference>
<feature type="region of interest" description="Disordered" evidence="2">
    <location>
        <begin position="43"/>
        <end position="69"/>
    </location>
</feature>
<proteinExistence type="predicted"/>
<evidence type="ECO:0000256" key="2">
    <source>
        <dbReference type="SAM" id="MobiDB-lite"/>
    </source>
</evidence>
<evidence type="ECO:0000256" key="1">
    <source>
        <dbReference type="ARBA" id="ARBA00023175"/>
    </source>
</evidence>
<reference evidence="4" key="1">
    <citation type="submission" date="2022-10" db="EMBL/GenBank/DDBJ databases">
        <authorList>
            <person name="Hyden B.L."/>
            <person name="Feng K."/>
            <person name="Yates T."/>
            <person name="Jawdy S."/>
            <person name="Smart L.B."/>
            <person name="Muchero W."/>
        </authorList>
    </citation>
    <scope>NUCLEOTIDE SEQUENCE</scope>
    <source>
        <tissue evidence="4">Shoot tip</tissue>
    </source>
</reference>
<dbReference type="PANTHER" id="PTHR11566:SF21">
    <property type="entry name" value="DYNAMIN RELATED PROTEIN 1, ISOFORM A"/>
    <property type="match status" value="1"/>
</dbReference>
<feature type="domain" description="GED" evidence="3">
    <location>
        <begin position="111"/>
        <end position="202"/>
    </location>
</feature>
<dbReference type="EMBL" id="JAPFFI010000014">
    <property type="protein sequence ID" value="KAJ6366401.1"/>
    <property type="molecule type" value="Genomic_DNA"/>
</dbReference>
<dbReference type="Gene3D" id="1.20.120.1240">
    <property type="entry name" value="Dynamin, middle domain"/>
    <property type="match status" value="1"/>
</dbReference>
<evidence type="ECO:0000313" key="4">
    <source>
        <dbReference type="EMBL" id="KAJ6366401.1"/>
    </source>
</evidence>
<sequence length="274" mass="30881">MIGHIIEMEMDYINTSHPNFIGGSKAVEIAQQQIKPSKVSFAMPRQKDGIEPEKAPASEKSMKSPWFSGQTSNKNVSSWGISSIFGGGDHSRMSAKENSLKIHSEHESIEIVVTKLLLRSYYDIVRKNIEDSIPKAIMHFLVNHTKRELHNVFIRKLYRENLFEEMLQEPDEIAMKRKHTREQLRVLQQAFRTLDELPLEAETVERGYSLSSDSTGLPKIHGLPTSTMYSSGSSDSYSASPKNPKSRKSSHSGELQPHLYADSNGSGRASMPDY</sequence>
<protein>
    <recommendedName>
        <fullName evidence="3">GED domain-containing protein</fullName>
    </recommendedName>
</protein>
<dbReference type="PROSITE" id="PS51388">
    <property type="entry name" value="GED"/>
    <property type="match status" value="1"/>
</dbReference>
<gene>
    <name evidence="4" type="ORF">OIU77_002895</name>
</gene>
<evidence type="ECO:0000259" key="3">
    <source>
        <dbReference type="PROSITE" id="PS51388"/>
    </source>
</evidence>
<feature type="region of interest" description="Disordered" evidence="2">
    <location>
        <begin position="208"/>
        <end position="274"/>
    </location>
</feature>
<comment type="caution">
    <text evidence="4">The sequence shown here is derived from an EMBL/GenBank/DDBJ whole genome shotgun (WGS) entry which is preliminary data.</text>
</comment>
<evidence type="ECO:0000313" key="5">
    <source>
        <dbReference type="Proteomes" id="UP001141253"/>
    </source>
</evidence>
<dbReference type="InterPro" id="IPR003130">
    <property type="entry name" value="GED"/>
</dbReference>
<dbReference type="InterPro" id="IPR020850">
    <property type="entry name" value="GED_dom"/>
</dbReference>
<keyword evidence="5" id="KW-1185">Reference proteome</keyword>
<dbReference type="SMART" id="SM00302">
    <property type="entry name" value="GED"/>
    <property type="match status" value="1"/>
</dbReference>
<reference evidence="4" key="2">
    <citation type="journal article" date="2023" name="Int. J. Mol. Sci.">
        <title>De Novo Assembly and Annotation of 11 Diverse Shrub Willow (Salix) Genomes Reveals Novel Gene Organization in Sex-Linked Regions.</title>
        <authorList>
            <person name="Hyden B."/>
            <person name="Feng K."/>
            <person name="Yates T.B."/>
            <person name="Jawdy S."/>
            <person name="Cereghino C."/>
            <person name="Smart L.B."/>
            <person name="Muchero W."/>
        </authorList>
    </citation>
    <scope>NUCLEOTIDE SEQUENCE</scope>
    <source>
        <tissue evidence="4">Shoot tip</tissue>
    </source>
</reference>
<dbReference type="InterPro" id="IPR022812">
    <property type="entry name" value="Dynamin"/>
</dbReference>
<accession>A0ABQ9AXU7</accession>
<dbReference type="PANTHER" id="PTHR11566">
    <property type="entry name" value="DYNAMIN"/>
    <property type="match status" value="1"/>
</dbReference>
<keyword evidence="1" id="KW-0505">Motor protein</keyword>